<gene>
    <name evidence="1" type="ORF">GXM_02448</name>
</gene>
<name>A0A5P8VX16_9NOSO</name>
<proteinExistence type="predicted"/>
<dbReference type="EMBL" id="CP045226">
    <property type="protein sequence ID" value="QFS44973.1"/>
    <property type="molecule type" value="Genomic_DNA"/>
</dbReference>
<dbReference type="KEGG" id="nsh:GXM_02448"/>
<reference evidence="1 2" key="1">
    <citation type="submission" date="2019-10" db="EMBL/GenBank/DDBJ databases">
        <title>Genomic and transcriptomic insights into the perfect genentic adaptation of a filamentous nitrogen-fixing cyanobacterium to rice fields.</title>
        <authorList>
            <person name="Chen Z."/>
        </authorList>
    </citation>
    <scope>NUCLEOTIDE SEQUENCE [LARGE SCALE GENOMIC DNA]</scope>
    <source>
        <strain evidence="1">CCNUC1</strain>
    </source>
</reference>
<evidence type="ECO:0000313" key="2">
    <source>
        <dbReference type="Proteomes" id="UP000326678"/>
    </source>
</evidence>
<accession>A0A5P8VX16</accession>
<protein>
    <submittedName>
        <fullName evidence="1">Uncharacterized protein</fullName>
    </submittedName>
</protein>
<dbReference type="AlphaFoldDB" id="A0A5P8VX16"/>
<organism evidence="1 2">
    <name type="scientific">Nostoc sphaeroides CCNUC1</name>
    <dbReference type="NCBI Taxonomy" id="2653204"/>
    <lineage>
        <taxon>Bacteria</taxon>
        <taxon>Bacillati</taxon>
        <taxon>Cyanobacteriota</taxon>
        <taxon>Cyanophyceae</taxon>
        <taxon>Nostocales</taxon>
        <taxon>Nostocaceae</taxon>
        <taxon>Nostoc</taxon>
    </lineage>
</organism>
<sequence length="40" mass="4716">MYEGVKIVFFLQRIVPDVIFQKIYMKISIGYSNFKLISVS</sequence>
<evidence type="ECO:0000313" key="1">
    <source>
        <dbReference type="EMBL" id="QFS44973.1"/>
    </source>
</evidence>
<dbReference type="Proteomes" id="UP000326678">
    <property type="component" value="Chromosome Gxm1"/>
</dbReference>
<keyword evidence="2" id="KW-1185">Reference proteome</keyword>